<organism evidence="8 9">
    <name type="scientific">Lactuca sativa</name>
    <name type="common">Garden lettuce</name>
    <dbReference type="NCBI Taxonomy" id="4236"/>
    <lineage>
        <taxon>Eukaryota</taxon>
        <taxon>Viridiplantae</taxon>
        <taxon>Streptophyta</taxon>
        <taxon>Embryophyta</taxon>
        <taxon>Tracheophyta</taxon>
        <taxon>Spermatophyta</taxon>
        <taxon>Magnoliopsida</taxon>
        <taxon>eudicotyledons</taxon>
        <taxon>Gunneridae</taxon>
        <taxon>Pentapetalae</taxon>
        <taxon>asterids</taxon>
        <taxon>campanulids</taxon>
        <taxon>Asterales</taxon>
        <taxon>Asteraceae</taxon>
        <taxon>Cichorioideae</taxon>
        <taxon>Cichorieae</taxon>
        <taxon>Lactucinae</taxon>
        <taxon>Lactuca</taxon>
    </lineage>
</organism>
<keyword evidence="3" id="KW-0862">Zinc</keyword>
<keyword evidence="9" id="KW-1185">Reference proteome</keyword>
<proteinExistence type="predicted"/>
<dbReference type="Pfam" id="PF13445">
    <property type="entry name" value="zf-RING_UBOX"/>
    <property type="match status" value="1"/>
</dbReference>
<dbReference type="PANTHER" id="PTHR46616:SF10">
    <property type="entry name" value="RING_U-BOX SUPERFAMILY PROTEIN-RELATED"/>
    <property type="match status" value="1"/>
</dbReference>
<dbReference type="PANTHER" id="PTHR46616">
    <property type="entry name" value="UBIQUITIN-PROTEIN LIGASE"/>
    <property type="match status" value="1"/>
</dbReference>
<keyword evidence="2 4" id="KW-0863">Zinc-finger</keyword>
<feature type="compositionally biased region" description="Basic and acidic residues" evidence="5">
    <location>
        <begin position="586"/>
        <end position="598"/>
    </location>
</feature>
<feature type="domain" description="RING-type" evidence="7">
    <location>
        <begin position="108"/>
        <end position="164"/>
    </location>
</feature>
<feature type="compositionally biased region" description="Basic and acidic residues" evidence="5">
    <location>
        <begin position="537"/>
        <end position="575"/>
    </location>
</feature>
<dbReference type="InterPro" id="IPR013083">
    <property type="entry name" value="Znf_RING/FYVE/PHD"/>
</dbReference>
<dbReference type="PROSITE" id="PS50089">
    <property type="entry name" value="ZF_RING_2"/>
    <property type="match status" value="1"/>
</dbReference>
<evidence type="ECO:0000256" key="2">
    <source>
        <dbReference type="ARBA" id="ARBA00022771"/>
    </source>
</evidence>
<keyword evidence="6" id="KW-0472">Membrane</keyword>
<keyword evidence="6" id="KW-0812">Transmembrane</keyword>
<feature type="compositionally biased region" description="Basic and acidic residues" evidence="5">
    <location>
        <begin position="609"/>
        <end position="625"/>
    </location>
</feature>
<evidence type="ECO:0000259" key="7">
    <source>
        <dbReference type="PROSITE" id="PS50089"/>
    </source>
</evidence>
<dbReference type="InterPro" id="IPR012417">
    <property type="entry name" value="CaM-bd_dom_pln"/>
</dbReference>
<dbReference type="InterPro" id="IPR027370">
    <property type="entry name" value="Znf-RING_euk"/>
</dbReference>
<evidence type="ECO:0000313" key="8">
    <source>
        <dbReference type="EMBL" id="KAJ0224574.1"/>
    </source>
</evidence>
<dbReference type="SMART" id="SM00184">
    <property type="entry name" value="RING"/>
    <property type="match status" value="1"/>
</dbReference>
<evidence type="ECO:0000256" key="6">
    <source>
        <dbReference type="SAM" id="Phobius"/>
    </source>
</evidence>
<feature type="region of interest" description="Disordered" evidence="5">
    <location>
        <begin position="422"/>
        <end position="451"/>
    </location>
</feature>
<evidence type="ECO:0000256" key="5">
    <source>
        <dbReference type="SAM" id="MobiDB-lite"/>
    </source>
</evidence>
<feature type="transmembrane region" description="Helical" evidence="6">
    <location>
        <begin position="240"/>
        <end position="264"/>
    </location>
</feature>
<gene>
    <name evidence="8" type="ORF">LSAT_V11C100006270</name>
</gene>
<evidence type="ECO:0000256" key="4">
    <source>
        <dbReference type="PROSITE-ProRule" id="PRU00175"/>
    </source>
</evidence>
<feature type="region of interest" description="Disordered" evidence="5">
    <location>
        <begin position="464"/>
        <end position="697"/>
    </location>
</feature>
<protein>
    <recommendedName>
        <fullName evidence="7">RING-type domain-containing protein</fullName>
    </recommendedName>
</protein>
<dbReference type="GO" id="GO:0008270">
    <property type="term" value="F:zinc ion binding"/>
    <property type="evidence" value="ECO:0007669"/>
    <property type="project" value="UniProtKB-KW"/>
</dbReference>
<reference evidence="8 9" key="1">
    <citation type="journal article" date="2017" name="Nat. Commun.">
        <title>Genome assembly with in vitro proximity ligation data and whole-genome triplication in lettuce.</title>
        <authorList>
            <person name="Reyes-Chin-Wo S."/>
            <person name="Wang Z."/>
            <person name="Yang X."/>
            <person name="Kozik A."/>
            <person name="Arikit S."/>
            <person name="Song C."/>
            <person name="Xia L."/>
            <person name="Froenicke L."/>
            <person name="Lavelle D.O."/>
            <person name="Truco M.J."/>
            <person name="Xia R."/>
            <person name="Zhu S."/>
            <person name="Xu C."/>
            <person name="Xu H."/>
            <person name="Xu X."/>
            <person name="Cox K."/>
            <person name="Korf I."/>
            <person name="Meyers B.C."/>
            <person name="Michelmore R.W."/>
        </authorList>
    </citation>
    <scope>NUCLEOTIDE SEQUENCE [LARGE SCALE GENOMIC DNA]</scope>
    <source>
        <strain evidence="9">cv. Salinas</strain>
        <tissue evidence="8">Seedlings</tissue>
    </source>
</reference>
<feature type="region of interest" description="Disordered" evidence="5">
    <location>
        <begin position="370"/>
        <end position="395"/>
    </location>
</feature>
<dbReference type="Gene3D" id="3.30.40.10">
    <property type="entry name" value="Zinc/RING finger domain, C3HC4 (zinc finger)"/>
    <property type="match status" value="1"/>
</dbReference>
<dbReference type="AlphaFoldDB" id="A0A9R1XT53"/>
<dbReference type="SMART" id="SM01054">
    <property type="entry name" value="CaM_binding"/>
    <property type="match status" value="1"/>
</dbReference>
<keyword evidence="1" id="KW-0479">Metal-binding</keyword>
<evidence type="ECO:0000256" key="1">
    <source>
        <dbReference type="ARBA" id="ARBA00022723"/>
    </source>
</evidence>
<dbReference type="InterPro" id="IPR017907">
    <property type="entry name" value="Znf_RING_CS"/>
</dbReference>
<dbReference type="PROSITE" id="PS00518">
    <property type="entry name" value="ZF_RING_1"/>
    <property type="match status" value="1"/>
</dbReference>
<name>A0A9R1XT53_LACSA</name>
<comment type="caution">
    <text evidence="8">The sequence shown here is derived from an EMBL/GenBank/DDBJ whole genome shotgun (WGS) entry which is preliminary data.</text>
</comment>
<keyword evidence="6" id="KW-1133">Transmembrane helix</keyword>
<evidence type="ECO:0000313" key="9">
    <source>
        <dbReference type="Proteomes" id="UP000235145"/>
    </source>
</evidence>
<dbReference type="SUPFAM" id="SSF57850">
    <property type="entry name" value="RING/U-box"/>
    <property type="match status" value="1"/>
</dbReference>
<dbReference type="Proteomes" id="UP000235145">
    <property type="component" value="Unassembled WGS sequence"/>
</dbReference>
<feature type="compositionally biased region" description="Polar residues" evidence="5">
    <location>
        <begin position="496"/>
        <end position="521"/>
    </location>
</feature>
<sequence>MPPLLAVHNFCKIFLPYVVHRSFSRERIDLQETETDSVLVNRISDSGVTFDVRYIIIIRQKMWSFGSKAIASNKSPRPNEPPCSDCSESDDEISIDNNTQEEGEGLECPICCESFNIVENVPYVLLCGHTLCKNCVLGLQSSVVKLLPSFPIHLPFFISCPWCNNLSFRILYKGTLKFPRKNYFLVWMVESLNGDRVIKSHSSYLDNHHHHPVCQTGSVGPRVHHDPPPERLHLSLRKSLMFFVNLTAKFPLIFMFLVIVVYAIPASIAILLLYILVTILFAVPSFLVLYFAYPGLDWLVSEIKPSSSQVLGFRSSSLFSIKDFMLVLKTLLHIGMEKIVPDKHSRRHSTGNLAFEYADVSSRYLKDPVSSCHDNCKPESTTPAPPEKSNKTPPISKRIFSQLIPKHSTKDVKTTTTSLLKPLPMEPKKQNFLKSKSKIKSTDPFYIPPSTTHRRRYSEILLPTGGLGDVLDQPPVPGLTRSRSSSKKIEPKKDPNSNSKPNSVKTLENGNISKKVQTSKPQKPVVDHGSRKSKPTKPVEEKTDETRISTSNSDERVIENDSNESQKDETLRSDDWNDESEIPSTSKKDETLRSHDQSNDGVAAASGGKKPETPRRVGKSVKENGENLAQKIKLKQGKIVDAQSSGCSTPTKHKSRQQVLDEKNQSQNQNQDDDDKRGSLRRMPSGGGLQRQGSSKLVNVVLKAQEVEKNKNKRHSGLNNVIEETASKLIQTRKSRVKALVGAFEMISESKL</sequence>
<dbReference type="EMBL" id="NBSK02000001">
    <property type="protein sequence ID" value="KAJ0224574.1"/>
    <property type="molecule type" value="Genomic_DNA"/>
</dbReference>
<dbReference type="InterPro" id="IPR001841">
    <property type="entry name" value="Znf_RING"/>
</dbReference>
<feature type="transmembrane region" description="Helical" evidence="6">
    <location>
        <begin position="270"/>
        <end position="293"/>
    </location>
</feature>
<accession>A0A9R1XT53</accession>
<evidence type="ECO:0000256" key="3">
    <source>
        <dbReference type="ARBA" id="ARBA00022833"/>
    </source>
</evidence>
<dbReference type="Pfam" id="PF07839">
    <property type="entry name" value="CaM_binding"/>
    <property type="match status" value="1"/>
</dbReference>
<dbReference type="GO" id="GO:0005516">
    <property type="term" value="F:calmodulin binding"/>
    <property type="evidence" value="ECO:0007669"/>
    <property type="project" value="InterPro"/>
</dbReference>